<dbReference type="InterPro" id="IPR013237">
    <property type="entry name" value="Phage_T7_Gp4_N"/>
</dbReference>
<name>A0A411WQ99_9GAMM</name>
<dbReference type="EMBL" id="CP034752">
    <property type="protein sequence ID" value="QBH98434.1"/>
    <property type="molecule type" value="Genomic_DNA"/>
</dbReference>
<keyword evidence="3" id="KW-0808">Transferase</keyword>
<evidence type="ECO:0000256" key="6">
    <source>
        <dbReference type="ARBA" id="ARBA00023163"/>
    </source>
</evidence>
<sequence>MKIIEIIRSVKKQASGRWDYVLSACGVDVPAKGKHGPCPICGGTDRFHFIDDNDNGEWHCRQCTEPNYGDGLDLVARVNQASIYEAVERVANVLNMDIRSMKVMSSIHVEPARKEAPKSEAQPIADKVAALLTKSELGQSAYLTAKGLQYPMPLLSDGSLLVVLANGDGETTGAQVIKPDGSKRLLADSTKKDSFFVVNPLINAETVTLAEGLATALSVHLMFPDALTVVAIDAGNLIHVAKVMRNRYPEAKIIIAADNDVKPDHKNVGKESAEKAAASVSGWVTLPPTDHKSDWDDYRQQSDVLSAKQAFENGLYQPKVQPVHVQSGVKRKDDLKPYVDDRHGGLYWIEPKLDKDTGEINDRESWLSTSVSVVGVGEDESERYLVLSWTPEGDKTVKTEAIPLKDIGEREGWSRMKAGGLLVTSKTALKAILADHLQRSGERGLWHVSSATGWQYGAYIMPDGEIIGQPEHPVLFNGRSSAAKGYIVKGTPESWRENVGLLASGNPSMMLGIACAFAAPLIGLVGADGFGVHLFGGSSAGKTTTGNAATSVYGEPETLKLTWYSTALGLVNEAAAHNDGFMPLDEIGQGSNRRAVAESAYALFNGVGKIQGAKDGGNRELKRWRAMAFSTGEIDLESYIRADGGKINAGQLVRLLNIPISKATEFHGFIDGKAHADAMKDAYQNHYGVVGRAWIKYLCGHYSEAVTAVRDAERRWLTLPQVEASEQVRRVASRFAILEAALQLSLPLTGWTSELCRDALQHSFNAWADEFGTGNREGKAWVEQAESFLQRFGYSRYLPYPDSDPRDLPIKDLAGYRVSNKTTETVVFHTWPAVFRDEIAVGANPAAFAQALANAGMLDKPKKGFTKKTLTHNGKQCHFYVMTIIESPENNDE</sequence>
<evidence type="ECO:0000313" key="8">
    <source>
        <dbReference type="EMBL" id="QBH98434.1"/>
    </source>
</evidence>
<keyword evidence="9" id="KW-1185">Reference proteome</keyword>
<dbReference type="AlphaFoldDB" id="A0A411WQ99"/>
<keyword evidence="4" id="KW-0548">Nucleotidyltransferase</keyword>
<evidence type="ECO:0000313" key="9">
    <source>
        <dbReference type="Proteomes" id="UP000293154"/>
    </source>
</evidence>
<proteinExistence type="predicted"/>
<dbReference type="KEGG" id="prag:EKN56_19785"/>
<dbReference type="Pfam" id="PF08273">
    <property type="entry name" value="Zn_Ribbon_Prim"/>
    <property type="match status" value="1"/>
</dbReference>
<dbReference type="SMART" id="SM00778">
    <property type="entry name" value="Prim_Zn_Ribbon"/>
    <property type="match status" value="1"/>
</dbReference>
<evidence type="ECO:0000256" key="5">
    <source>
        <dbReference type="ARBA" id="ARBA00022705"/>
    </source>
</evidence>
<dbReference type="GO" id="GO:0004386">
    <property type="term" value="F:helicase activity"/>
    <property type="evidence" value="ECO:0007669"/>
    <property type="project" value="InterPro"/>
</dbReference>
<evidence type="ECO:0000259" key="7">
    <source>
        <dbReference type="SMART" id="SM00778"/>
    </source>
</evidence>
<evidence type="ECO:0000256" key="2">
    <source>
        <dbReference type="ARBA" id="ARBA00022515"/>
    </source>
</evidence>
<dbReference type="GO" id="GO:1990077">
    <property type="term" value="C:primosome complex"/>
    <property type="evidence" value="ECO:0007669"/>
    <property type="project" value="UniProtKB-KW"/>
</dbReference>
<dbReference type="InterPro" id="IPR006171">
    <property type="entry name" value="TOPRIM_dom"/>
</dbReference>
<evidence type="ECO:0000256" key="4">
    <source>
        <dbReference type="ARBA" id="ARBA00022695"/>
    </source>
</evidence>
<evidence type="ECO:0000256" key="1">
    <source>
        <dbReference type="ARBA" id="ARBA00022478"/>
    </source>
</evidence>
<keyword evidence="6" id="KW-0804">Transcription</keyword>
<organism evidence="8 9">
    <name type="scientific">Limnobaculum zhutongyuii</name>
    <dbReference type="NCBI Taxonomy" id="2498113"/>
    <lineage>
        <taxon>Bacteria</taxon>
        <taxon>Pseudomonadati</taxon>
        <taxon>Pseudomonadota</taxon>
        <taxon>Gammaproteobacteria</taxon>
        <taxon>Enterobacterales</taxon>
        <taxon>Budviciaceae</taxon>
        <taxon>Limnobaculum</taxon>
    </lineage>
</organism>
<dbReference type="InterPro" id="IPR009270">
    <property type="entry name" value="DUF927"/>
</dbReference>
<reference evidence="8 9" key="1">
    <citation type="submission" date="2019-03" db="EMBL/GenBank/DDBJ databases">
        <title>Pragia sp. nov. isolated from the gut tract of Carduelis flavirostris.</title>
        <authorList>
            <person name="Ge Y."/>
        </authorList>
    </citation>
    <scope>NUCLEOTIDE SEQUENCE [LARGE SCALE GENOMIC DNA]</scope>
    <source>
        <strain evidence="8 9">CF-458</strain>
    </source>
</reference>
<dbReference type="GO" id="GO:0000428">
    <property type="term" value="C:DNA-directed RNA polymerase complex"/>
    <property type="evidence" value="ECO:0007669"/>
    <property type="project" value="UniProtKB-KW"/>
</dbReference>
<accession>A0A411WQ99</accession>
<feature type="domain" description="DNA primase/helicase Gp4 N-terminal Bacteriophage T7-like" evidence="7">
    <location>
        <begin position="33"/>
        <end position="72"/>
    </location>
</feature>
<dbReference type="SUPFAM" id="SSF57783">
    <property type="entry name" value="Zinc beta-ribbon"/>
    <property type="match status" value="1"/>
</dbReference>
<dbReference type="GO" id="GO:0003677">
    <property type="term" value="F:DNA binding"/>
    <property type="evidence" value="ECO:0007669"/>
    <property type="project" value="InterPro"/>
</dbReference>
<dbReference type="OrthoDB" id="784829at2"/>
<dbReference type="GO" id="GO:0016779">
    <property type="term" value="F:nucleotidyltransferase activity"/>
    <property type="evidence" value="ECO:0007669"/>
    <property type="project" value="UniProtKB-KW"/>
</dbReference>
<gene>
    <name evidence="8" type="ORF">EKN56_19785</name>
</gene>
<keyword evidence="1" id="KW-0240">DNA-directed RNA polymerase</keyword>
<keyword evidence="2" id="KW-0639">Primosome</keyword>
<protein>
    <submittedName>
        <fullName evidence="8">DUF927 domain-containing protein</fullName>
    </submittedName>
</protein>
<dbReference type="GO" id="GO:0008270">
    <property type="term" value="F:zinc ion binding"/>
    <property type="evidence" value="ECO:0007669"/>
    <property type="project" value="InterPro"/>
</dbReference>
<dbReference type="InterPro" id="IPR036977">
    <property type="entry name" value="DNA_primase_Znf_CHC2"/>
</dbReference>
<dbReference type="GO" id="GO:0006269">
    <property type="term" value="P:DNA replication, synthesis of primer"/>
    <property type="evidence" value="ECO:0007669"/>
    <property type="project" value="UniProtKB-KW"/>
</dbReference>
<dbReference type="Pfam" id="PF13362">
    <property type="entry name" value="Toprim_3"/>
    <property type="match status" value="1"/>
</dbReference>
<dbReference type="Gene3D" id="3.90.580.10">
    <property type="entry name" value="Zinc finger, CHC2-type domain"/>
    <property type="match status" value="1"/>
</dbReference>
<dbReference type="CDD" id="cd01029">
    <property type="entry name" value="TOPRIM_primases"/>
    <property type="match status" value="1"/>
</dbReference>
<keyword evidence="5" id="KW-0235">DNA replication</keyword>
<evidence type="ECO:0000256" key="3">
    <source>
        <dbReference type="ARBA" id="ARBA00022679"/>
    </source>
</evidence>
<dbReference type="RefSeq" id="WP_130593359.1">
    <property type="nucleotide sequence ID" value="NZ_CP034752.1"/>
</dbReference>
<dbReference type="Proteomes" id="UP000293154">
    <property type="component" value="Chromosome"/>
</dbReference>
<dbReference type="Pfam" id="PF06048">
    <property type="entry name" value="DUF927"/>
    <property type="match status" value="1"/>
</dbReference>
<dbReference type="InterPro" id="IPR034154">
    <property type="entry name" value="TOPRIM_DnaG/twinkle"/>
</dbReference>